<keyword evidence="2" id="KW-1185">Reference proteome</keyword>
<dbReference type="RefSeq" id="WP_217431285.1">
    <property type="nucleotide sequence ID" value="NZ_CABPSQ010000008.1"/>
</dbReference>
<evidence type="ECO:0000313" key="1">
    <source>
        <dbReference type="EMBL" id="VVE71638.1"/>
    </source>
</evidence>
<protein>
    <submittedName>
        <fullName evidence="1">Uncharacterized protein</fullName>
    </submittedName>
</protein>
<evidence type="ECO:0000313" key="2">
    <source>
        <dbReference type="Proteomes" id="UP000414136"/>
    </source>
</evidence>
<accession>A0A5E5AEK8</accession>
<name>A0A5E5AEK8_9BURK</name>
<gene>
    <name evidence="1" type="ORF">PCA31118_03931</name>
</gene>
<dbReference type="EMBL" id="CABPSQ010000008">
    <property type="protein sequence ID" value="VVE71638.1"/>
    <property type="molecule type" value="Genomic_DNA"/>
</dbReference>
<dbReference type="Proteomes" id="UP000414136">
    <property type="component" value="Unassembled WGS sequence"/>
</dbReference>
<dbReference type="AlphaFoldDB" id="A0A5E5AEK8"/>
<organism evidence="1 2">
    <name type="scientific">Pandoraea captiosa</name>
    <dbReference type="NCBI Taxonomy" id="2508302"/>
    <lineage>
        <taxon>Bacteria</taxon>
        <taxon>Pseudomonadati</taxon>
        <taxon>Pseudomonadota</taxon>
        <taxon>Betaproteobacteria</taxon>
        <taxon>Burkholderiales</taxon>
        <taxon>Burkholderiaceae</taxon>
        <taxon>Pandoraea</taxon>
    </lineage>
</organism>
<proteinExistence type="predicted"/>
<sequence>MAVWTECEMATLFYSGEEASEHYRCTVKIDDERIIVEYEDGYGGTIQYLGENQRNGHFLLTSAQVKGRASLHRFPDSSILEGSWIEEGERGMWRIELAGEISCV</sequence>
<reference evidence="1 2" key="1">
    <citation type="submission" date="2019-08" db="EMBL/GenBank/DDBJ databases">
        <authorList>
            <person name="Peeters C."/>
        </authorList>
    </citation>
    <scope>NUCLEOTIDE SEQUENCE [LARGE SCALE GENOMIC DNA]</scope>
    <source>
        <strain evidence="1 2">LMG 31118</strain>
    </source>
</reference>